<protein>
    <submittedName>
        <fullName evidence="1">Uncharacterized protein</fullName>
    </submittedName>
</protein>
<sequence length="190" mass="21565">MNNLSTVADTPRIDKVEIQQDAAHQDGMAVAPILEERHRQSDNAPVPLEEMAAHLVDRFAKVAIDNIRVRYELGQLVANARYDRRSAKGVTPLDRLSNAMDVHSTALRRCARVCTIFTRDELEDMLRLRRPNGLPVTWSHLELVSEITSRHTRWHLVQRAVNEGLSVRSLAALIRDTRRSRKSKASTDSL</sequence>
<dbReference type="Proteomes" id="UP001374803">
    <property type="component" value="Chromosome"/>
</dbReference>
<accession>A0ABZ2KQU7</accession>
<keyword evidence="2" id="KW-1185">Reference proteome</keyword>
<evidence type="ECO:0000313" key="2">
    <source>
        <dbReference type="Proteomes" id="UP001374803"/>
    </source>
</evidence>
<dbReference type="RefSeq" id="WP_394830045.1">
    <property type="nucleotide sequence ID" value="NZ_CP089983.1"/>
</dbReference>
<dbReference type="EMBL" id="CP089983">
    <property type="protein sequence ID" value="WXB00445.1"/>
    <property type="molecule type" value="Genomic_DNA"/>
</dbReference>
<reference evidence="1" key="1">
    <citation type="submission" date="2021-12" db="EMBL/GenBank/DDBJ databases">
        <title>Discovery of the Pendulisporaceae a myxobacterial family with distinct sporulation behavior and unique specialized metabolism.</title>
        <authorList>
            <person name="Garcia R."/>
            <person name="Popoff A."/>
            <person name="Bader C.D."/>
            <person name="Loehr J."/>
            <person name="Walesch S."/>
            <person name="Walt C."/>
            <person name="Boldt J."/>
            <person name="Bunk B."/>
            <person name="Haeckl F.J.F.P.J."/>
            <person name="Gunesch A.P."/>
            <person name="Birkelbach J."/>
            <person name="Nuebel U."/>
            <person name="Pietschmann T."/>
            <person name="Bach T."/>
            <person name="Mueller R."/>
        </authorList>
    </citation>
    <scope>NUCLEOTIDE SEQUENCE</scope>
    <source>
        <strain evidence="1">MSr11367</strain>
    </source>
</reference>
<evidence type="ECO:0000313" key="1">
    <source>
        <dbReference type="EMBL" id="WXB00445.1"/>
    </source>
</evidence>
<gene>
    <name evidence="1" type="ORF">LVJ94_26415</name>
</gene>
<name>A0ABZ2KQU7_9BACT</name>
<proteinExistence type="predicted"/>
<organism evidence="1 2">
    <name type="scientific">Pendulispora rubella</name>
    <dbReference type="NCBI Taxonomy" id="2741070"/>
    <lineage>
        <taxon>Bacteria</taxon>
        <taxon>Pseudomonadati</taxon>
        <taxon>Myxococcota</taxon>
        <taxon>Myxococcia</taxon>
        <taxon>Myxococcales</taxon>
        <taxon>Sorangiineae</taxon>
        <taxon>Pendulisporaceae</taxon>
        <taxon>Pendulispora</taxon>
    </lineage>
</organism>